<comment type="caution">
    <text evidence="2">The sequence shown here is derived from an EMBL/GenBank/DDBJ whole genome shotgun (WGS) entry which is preliminary data.</text>
</comment>
<evidence type="ECO:0000259" key="1">
    <source>
        <dbReference type="SMART" id="SM00832"/>
    </source>
</evidence>
<dbReference type="OrthoDB" id="6765421at2759"/>
<evidence type="ECO:0000313" key="3">
    <source>
        <dbReference type="Proteomes" id="UP000801492"/>
    </source>
</evidence>
<proteinExistence type="predicted"/>
<gene>
    <name evidence="2" type="ORF">ILUMI_04145</name>
</gene>
<sequence length="126" mass="14714">MQALTIILPDNRYSSVKNNETCKDTPTDEHSCTDTKVRGSKGHNAVEFCNQVLYDRRFTLCHMIMDIKLLMDACLWDYCSCKYNNPERCACETLNVYVRECTHKGITSLAKWRDDKVCRMLLIFFL</sequence>
<organism evidence="2 3">
    <name type="scientific">Ignelater luminosus</name>
    <name type="common">Cucubano</name>
    <name type="synonym">Pyrophorus luminosus</name>
    <dbReference type="NCBI Taxonomy" id="2038154"/>
    <lineage>
        <taxon>Eukaryota</taxon>
        <taxon>Metazoa</taxon>
        <taxon>Ecdysozoa</taxon>
        <taxon>Arthropoda</taxon>
        <taxon>Hexapoda</taxon>
        <taxon>Insecta</taxon>
        <taxon>Pterygota</taxon>
        <taxon>Neoptera</taxon>
        <taxon>Endopterygota</taxon>
        <taxon>Coleoptera</taxon>
        <taxon>Polyphaga</taxon>
        <taxon>Elateriformia</taxon>
        <taxon>Elateroidea</taxon>
        <taxon>Elateridae</taxon>
        <taxon>Agrypninae</taxon>
        <taxon>Pyrophorini</taxon>
        <taxon>Ignelater</taxon>
    </lineage>
</organism>
<dbReference type="Pfam" id="PF08742">
    <property type="entry name" value="C8"/>
    <property type="match status" value="1"/>
</dbReference>
<reference evidence="2" key="1">
    <citation type="submission" date="2019-08" db="EMBL/GenBank/DDBJ databases">
        <title>The genome of the North American firefly Photinus pyralis.</title>
        <authorList>
            <consortium name="Photinus pyralis genome working group"/>
            <person name="Fallon T.R."/>
            <person name="Sander Lower S.E."/>
            <person name="Weng J.-K."/>
        </authorList>
    </citation>
    <scope>NUCLEOTIDE SEQUENCE</scope>
    <source>
        <strain evidence="2">TRF0915ILg1</strain>
        <tissue evidence="2">Whole body</tissue>
    </source>
</reference>
<evidence type="ECO:0000313" key="2">
    <source>
        <dbReference type="EMBL" id="KAF2902046.1"/>
    </source>
</evidence>
<dbReference type="InterPro" id="IPR014853">
    <property type="entry name" value="VWF/SSPO/ZAN-like_Cys-rich_dom"/>
</dbReference>
<dbReference type="AlphaFoldDB" id="A0A8K0DEX1"/>
<keyword evidence="3" id="KW-1185">Reference proteome</keyword>
<dbReference type="Proteomes" id="UP000801492">
    <property type="component" value="Unassembled WGS sequence"/>
</dbReference>
<dbReference type="SMART" id="SM00832">
    <property type="entry name" value="C8"/>
    <property type="match status" value="1"/>
</dbReference>
<accession>A0A8K0DEX1</accession>
<dbReference type="EMBL" id="VTPC01001408">
    <property type="protein sequence ID" value="KAF2902046.1"/>
    <property type="molecule type" value="Genomic_DNA"/>
</dbReference>
<name>A0A8K0DEX1_IGNLU</name>
<feature type="domain" description="VWF/SSPO/Zonadhesin-like cysteine-rich" evidence="1">
    <location>
        <begin position="42"/>
        <end position="119"/>
    </location>
</feature>
<protein>
    <recommendedName>
        <fullName evidence="1">VWF/SSPO/Zonadhesin-like cysteine-rich domain-containing protein</fullName>
    </recommendedName>
</protein>